<feature type="region of interest" description="Disordered" evidence="3">
    <location>
        <begin position="142"/>
        <end position="169"/>
    </location>
</feature>
<evidence type="ECO:0000256" key="3">
    <source>
        <dbReference type="SAM" id="MobiDB-lite"/>
    </source>
</evidence>
<dbReference type="HOGENOM" id="CLU_364575_0_0_1"/>
<evidence type="ECO:0000256" key="2">
    <source>
        <dbReference type="SAM" id="Coils"/>
    </source>
</evidence>
<feature type="compositionally biased region" description="Polar residues" evidence="3">
    <location>
        <begin position="606"/>
        <end position="622"/>
    </location>
</feature>
<evidence type="ECO:0000256" key="1">
    <source>
        <dbReference type="ARBA" id="ARBA00005535"/>
    </source>
</evidence>
<feature type="compositionally biased region" description="Acidic residues" evidence="3">
    <location>
        <begin position="47"/>
        <end position="69"/>
    </location>
</feature>
<keyword evidence="2" id="KW-0175">Coiled coil</keyword>
<evidence type="ECO:0000256" key="4">
    <source>
        <dbReference type="SAM" id="Phobius"/>
    </source>
</evidence>
<name>K1S0Y7_MAGGI</name>
<evidence type="ECO:0000313" key="5">
    <source>
        <dbReference type="EMBL" id="EKC40906.1"/>
    </source>
</evidence>
<comment type="similarity">
    <text evidence="1">Belongs to the rogdi family.</text>
</comment>
<sequence>MFRRRKARELTEQYDSVLFPENESDSDESSIEDNEDITLSKRRVPQDDDEEDEEVVLEEEGEEDDDEVPEAVSFSSGREAALQQMKTALQQIGQNKQKLKDKRRQIDEQFKIQKQKKLEALAKKRLSEDFFDDLPDSVPKSNVLKRKAAKEEESKQEKNSEDEESFADTEEDFDVGDDFIPLDNRLGGVCVEKIKETKKKVLSSIEKAKLFKQQRLYGGKIPRMTNNGYLELDITEVVTVFNEDISFKHKQGKDNHTYKTTINPEISWKLQQVQDATNFLYGAINTIEEQEERQGYTSCTQVTLLLDKVIDSLNQGRSALAFPKRKSLEELVYNRNMVECSVQWLNEALMLFTLALQRCQQLKDKVTLLEQIGSSAQGEAFDYETAVQTCYLDGELVNRDPGILKLGQSYWVSGKRVELGCPRKGLCSRLEIGKTLRSLTQSLDFICVKRSQSSSLTRMAVQCADGYDVASITSYQDINELYNKSLFPTNRTMIISNFNRPGFLTRCKTVVRTDTGVNFSYRDCGSLLPSICNNTSGRNNKKVLVVAVMLKKVWLVIFTKVLIYFQNGFEEGNLSDLLTTLTITEYKVQTTTDDRAPVFRDLSISDPPTSDHVTQPESTSRSLPEIEELPWKPDKNEISVFGLGLSAVHILSIGAALVLSFLVLLVIICVLVKRNRRHRKARDNPPSVKENENDYASWFSSKEQLTEGSKGSGNEESHYMTIPADMEYQPLNVIPAPESHVYSSVAPSAGRTRVFGRVAPLVSSHR</sequence>
<gene>
    <name evidence="5" type="ORF">CGI_10028623</name>
</gene>
<feature type="compositionally biased region" description="Acidic residues" evidence="3">
    <location>
        <begin position="22"/>
        <end position="36"/>
    </location>
</feature>
<dbReference type="InterPro" id="IPR028241">
    <property type="entry name" value="RAVE2/Rogdi"/>
</dbReference>
<dbReference type="GO" id="GO:0043291">
    <property type="term" value="C:RAVE complex"/>
    <property type="evidence" value="ECO:0007669"/>
    <property type="project" value="TreeGrafter"/>
</dbReference>
<dbReference type="PANTHER" id="PTHR13618:SF1">
    <property type="entry name" value="PROTEIN ROGDI HOMOLOG"/>
    <property type="match status" value="1"/>
</dbReference>
<feature type="region of interest" description="Disordered" evidence="3">
    <location>
        <begin position="1"/>
        <end position="81"/>
    </location>
</feature>
<reference evidence="5" key="1">
    <citation type="journal article" date="2012" name="Nature">
        <title>The oyster genome reveals stress adaptation and complexity of shell formation.</title>
        <authorList>
            <person name="Zhang G."/>
            <person name="Fang X."/>
            <person name="Guo X."/>
            <person name="Li L."/>
            <person name="Luo R."/>
            <person name="Xu F."/>
            <person name="Yang P."/>
            <person name="Zhang L."/>
            <person name="Wang X."/>
            <person name="Qi H."/>
            <person name="Xiong Z."/>
            <person name="Que H."/>
            <person name="Xie Y."/>
            <person name="Holland P.W."/>
            <person name="Paps J."/>
            <person name="Zhu Y."/>
            <person name="Wu F."/>
            <person name="Chen Y."/>
            <person name="Wang J."/>
            <person name="Peng C."/>
            <person name="Meng J."/>
            <person name="Yang L."/>
            <person name="Liu J."/>
            <person name="Wen B."/>
            <person name="Zhang N."/>
            <person name="Huang Z."/>
            <person name="Zhu Q."/>
            <person name="Feng Y."/>
            <person name="Mount A."/>
            <person name="Hedgecock D."/>
            <person name="Xu Z."/>
            <person name="Liu Y."/>
            <person name="Domazet-Loso T."/>
            <person name="Du Y."/>
            <person name="Sun X."/>
            <person name="Zhang S."/>
            <person name="Liu B."/>
            <person name="Cheng P."/>
            <person name="Jiang X."/>
            <person name="Li J."/>
            <person name="Fan D."/>
            <person name="Wang W."/>
            <person name="Fu W."/>
            <person name="Wang T."/>
            <person name="Wang B."/>
            <person name="Zhang J."/>
            <person name="Peng Z."/>
            <person name="Li Y."/>
            <person name="Li N."/>
            <person name="Wang J."/>
            <person name="Chen M."/>
            <person name="He Y."/>
            <person name="Tan F."/>
            <person name="Song X."/>
            <person name="Zheng Q."/>
            <person name="Huang R."/>
            <person name="Yang H."/>
            <person name="Du X."/>
            <person name="Chen L."/>
            <person name="Yang M."/>
            <person name="Gaffney P.M."/>
            <person name="Wang S."/>
            <person name="Luo L."/>
            <person name="She Z."/>
            <person name="Ming Y."/>
            <person name="Huang W."/>
            <person name="Zhang S."/>
            <person name="Huang B."/>
            <person name="Zhang Y."/>
            <person name="Qu T."/>
            <person name="Ni P."/>
            <person name="Miao G."/>
            <person name="Wang J."/>
            <person name="Wang Q."/>
            <person name="Steinberg C.E."/>
            <person name="Wang H."/>
            <person name="Li N."/>
            <person name="Qian L."/>
            <person name="Zhang G."/>
            <person name="Li Y."/>
            <person name="Yang H."/>
            <person name="Liu X."/>
            <person name="Wang J."/>
            <person name="Yin Y."/>
            <person name="Wang J."/>
        </authorList>
    </citation>
    <scope>NUCLEOTIDE SEQUENCE [LARGE SCALE GENOMIC DNA]</scope>
    <source>
        <strain evidence="5">05x7-T-G4-1.051#20</strain>
    </source>
</reference>
<keyword evidence="4" id="KW-0812">Transmembrane</keyword>
<keyword evidence="4" id="KW-0472">Membrane</keyword>
<protein>
    <submittedName>
        <fullName evidence="5">Protein rogdi</fullName>
    </submittedName>
</protein>
<feature type="region of interest" description="Disordered" evidence="3">
    <location>
        <begin position="602"/>
        <end position="625"/>
    </location>
</feature>
<dbReference type="EMBL" id="JH816363">
    <property type="protein sequence ID" value="EKC40906.1"/>
    <property type="molecule type" value="Genomic_DNA"/>
</dbReference>
<feature type="transmembrane region" description="Helical" evidence="4">
    <location>
        <begin position="650"/>
        <end position="672"/>
    </location>
</feature>
<dbReference type="PANTHER" id="PTHR13618">
    <property type="entry name" value="LEUCINE ZIPPER CONTAINING TRANSCRIPTION FACTOR LZF1"/>
    <property type="match status" value="1"/>
</dbReference>
<proteinExistence type="inferred from homology"/>
<keyword evidence="4" id="KW-1133">Transmembrane helix</keyword>
<organism evidence="5">
    <name type="scientific">Magallana gigas</name>
    <name type="common">Pacific oyster</name>
    <name type="synonym">Crassostrea gigas</name>
    <dbReference type="NCBI Taxonomy" id="29159"/>
    <lineage>
        <taxon>Eukaryota</taxon>
        <taxon>Metazoa</taxon>
        <taxon>Spiralia</taxon>
        <taxon>Lophotrochozoa</taxon>
        <taxon>Mollusca</taxon>
        <taxon>Bivalvia</taxon>
        <taxon>Autobranchia</taxon>
        <taxon>Pteriomorphia</taxon>
        <taxon>Ostreida</taxon>
        <taxon>Ostreoidea</taxon>
        <taxon>Ostreidae</taxon>
        <taxon>Magallana</taxon>
    </lineage>
</organism>
<feature type="coiled-coil region" evidence="2">
    <location>
        <begin position="82"/>
        <end position="116"/>
    </location>
</feature>
<feature type="compositionally biased region" description="Basic and acidic residues" evidence="3">
    <location>
        <begin position="149"/>
        <end position="159"/>
    </location>
</feature>
<dbReference type="InParanoid" id="K1S0Y7"/>
<accession>K1S0Y7</accession>
<feature type="compositionally biased region" description="Acidic residues" evidence="3">
    <location>
        <begin position="160"/>
        <end position="169"/>
    </location>
</feature>
<dbReference type="AlphaFoldDB" id="K1S0Y7"/>
<feature type="compositionally biased region" description="Polar residues" evidence="3">
    <location>
        <begin position="698"/>
        <end position="712"/>
    </location>
</feature>
<feature type="region of interest" description="Disordered" evidence="3">
    <location>
        <begin position="679"/>
        <end position="717"/>
    </location>
</feature>